<accession>A0ABR3RSU5</accession>
<evidence type="ECO:0000259" key="5">
    <source>
        <dbReference type="PROSITE" id="PS51387"/>
    </source>
</evidence>
<dbReference type="PROSITE" id="PS51387">
    <property type="entry name" value="FAD_PCMH"/>
    <property type="match status" value="1"/>
</dbReference>
<gene>
    <name evidence="6" type="ORF">SLS59_002251</name>
</gene>
<dbReference type="SUPFAM" id="SSF56176">
    <property type="entry name" value="FAD-binding/transporter-associated domain-like"/>
    <property type="match status" value="1"/>
</dbReference>
<dbReference type="InterPro" id="IPR050416">
    <property type="entry name" value="FAD-linked_Oxidoreductase"/>
</dbReference>
<evidence type="ECO:0000313" key="6">
    <source>
        <dbReference type="EMBL" id="KAL1607288.1"/>
    </source>
</evidence>
<evidence type="ECO:0000256" key="1">
    <source>
        <dbReference type="ARBA" id="ARBA00005466"/>
    </source>
</evidence>
<proteinExistence type="inferred from homology"/>
<dbReference type="PANTHER" id="PTHR42973">
    <property type="entry name" value="BINDING OXIDOREDUCTASE, PUTATIVE (AFU_ORTHOLOGUE AFUA_1G17690)-RELATED"/>
    <property type="match status" value="1"/>
</dbReference>
<dbReference type="InterPro" id="IPR006093">
    <property type="entry name" value="Oxy_OxRdtase_FAD_BS"/>
</dbReference>
<dbReference type="InterPro" id="IPR006094">
    <property type="entry name" value="Oxid_FAD_bind_N"/>
</dbReference>
<organism evidence="6 7">
    <name type="scientific">Nothophoma quercina</name>
    <dbReference type="NCBI Taxonomy" id="749835"/>
    <lineage>
        <taxon>Eukaryota</taxon>
        <taxon>Fungi</taxon>
        <taxon>Dikarya</taxon>
        <taxon>Ascomycota</taxon>
        <taxon>Pezizomycotina</taxon>
        <taxon>Dothideomycetes</taxon>
        <taxon>Pleosporomycetidae</taxon>
        <taxon>Pleosporales</taxon>
        <taxon>Pleosporineae</taxon>
        <taxon>Didymellaceae</taxon>
        <taxon>Nothophoma</taxon>
    </lineage>
</organism>
<keyword evidence="7" id="KW-1185">Reference proteome</keyword>
<comment type="similarity">
    <text evidence="1">Belongs to the oxygen-dependent FAD-linked oxidoreductase family.</text>
</comment>
<sequence length="494" mass="54941">MVKAVLNQYDKLVAAGLQDLVLLPESDGYKERQASYWAANAPLRPTCILQPRNTKEVSRVIRILAEADGSVALRSGGHTQWAGSNDIHDGVTIDMGRITEVTYDEETKLASVQPGPRWVDVYRKLLVYRVCVTGGREGNVGVAGFLTGGGNSYHASLHGFGCDNIANFEIVLADGKVINANANSHSGLWTALKGGSGNFGIVTRFDMYTFAAQDVWCGIRISIRSHGDDLARMLVDFTNNNHNNPQAALLVLYTFNVAMSPDVIVVQSITDTSGILNAPAFEKISKVPVVMDDVKKRSMADAVATYNQPKGDQWVWFTLTFKNDIRIVRKANEMHDYLVDELRHLIPPANFTTQCIFQPLPTLFAEHSMRRGGNILGLDQVKDNALLWAIIGSTKTAEESAIMRKKLTNFSATVERFAREHDLNVDWRYLNYADETQDLLQSYGQMNVDFMRSVARKYDPHGVFQKKVISGWKISKVGSQHAEHRQDDLSGTML</sequence>
<dbReference type="PANTHER" id="PTHR42973:SF53">
    <property type="entry name" value="FAD-BINDING PCMH-TYPE DOMAIN-CONTAINING PROTEIN-RELATED"/>
    <property type="match status" value="1"/>
</dbReference>
<keyword evidence="4" id="KW-0560">Oxidoreductase</keyword>
<reference evidence="6 7" key="1">
    <citation type="submission" date="2024-02" db="EMBL/GenBank/DDBJ databases">
        <title>De novo assembly and annotation of 12 fungi associated with fruit tree decline syndrome in Ontario, Canada.</title>
        <authorList>
            <person name="Sulman M."/>
            <person name="Ellouze W."/>
            <person name="Ilyukhin E."/>
        </authorList>
    </citation>
    <scope>NUCLEOTIDE SEQUENCE [LARGE SCALE GENOMIC DNA]</scope>
    <source>
        <strain evidence="6 7">M97-236</strain>
    </source>
</reference>
<dbReference type="EMBL" id="JAKIXB020000006">
    <property type="protein sequence ID" value="KAL1607288.1"/>
    <property type="molecule type" value="Genomic_DNA"/>
</dbReference>
<feature type="domain" description="FAD-binding PCMH-type" evidence="5">
    <location>
        <begin position="41"/>
        <end position="212"/>
    </location>
</feature>
<dbReference type="InterPro" id="IPR016166">
    <property type="entry name" value="FAD-bd_PCMH"/>
</dbReference>
<name>A0ABR3RSU5_9PLEO</name>
<dbReference type="Gene3D" id="3.30.465.10">
    <property type="match status" value="1"/>
</dbReference>
<dbReference type="InterPro" id="IPR036318">
    <property type="entry name" value="FAD-bd_PCMH-like_sf"/>
</dbReference>
<dbReference type="Proteomes" id="UP001521222">
    <property type="component" value="Unassembled WGS sequence"/>
</dbReference>
<evidence type="ECO:0000256" key="4">
    <source>
        <dbReference type="ARBA" id="ARBA00023002"/>
    </source>
</evidence>
<evidence type="ECO:0000256" key="3">
    <source>
        <dbReference type="ARBA" id="ARBA00022827"/>
    </source>
</evidence>
<protein>
    <recommendedName>
        <fullName evidence="5">FAD-binding PCMH-type domain-containing protein</fullName>
    </recommendedName>
</protein>
<keyword evidence="2" id="KW-0285">Flavoprotein</keyword>
<dbReference type="PROSITE" id="PS00862">
    <property type="entry name" value="OX2_COVAL_FAD"/>
    <property type="match status" value="1"/>
</dbReference>
<evidence type="ECO:0000313" key="7">
    <source>
        <dbReference type="Proteomes" id="UP001521222"/>
    </source>
</evidence>
<keyword evidence="3" id="KW-0274">FAD</keyword>
<comment type="caution">
    <text evidence="6">The sequence shown here is derived from an EMBL/GenBank/DDBJ whole genome shotgun (WGS) entry which is preliminary data.</text>
</comment>
<dbReference type="Pfam" id="PF01565">
    <property type="entry name" value="FAD_binding_4"/>
    <property type="match status" value="1"/>
</dbReference>
<dbReference type="InterPro" id="IPR016169">
    <property type="entry name" value="FAD-bd_PCMH_sub2"/>
</dbReference>
<evidence type="ECO:0000256" key="2">
    <source>
        <dbReference type="ARBA" id="ARBA00022630"/>
    </source>
</evidence>